<dbReference type="Gene3D" id="1.10.10.60">
    <property type="entry name" value="Homeodomain-like"/>
    <property type="match status" value="1"/>
</dbReference>
<keyword evidence="1" id="KW-0812">Transmembrane</keyword>
<dbReference type="PANTHER" id="PTHR31499">
    <property type="entry name" value="MYB FAMILY TRANSCRIPTION FACTOR PHL11"/>
    <property type="match status" value="1"/>
</dbReference>
<dbReference type="Proteomes" id="UP000287651">
    <property type="component" value="Unassembled WGS sequence"/>
</dbReference>
<evidence type="ECO:0000313" key="3">
    <source>
        <dbReference type="Proteomes" id="UP000287651"/>
    </source>
</evidence>
<dbReference type="EMBL" id="AMZH03011099">
    <property type="protein sequence ID" value="RRT53527.1"/>
    <property type="molecule type" value="Genomic_DNA"/>
</dbReference>
<dbReference type="PANTHER" id="PTHR31499:SF49">
    <property type="entry name" value="PROTEIN PHOSPHATE STARVATION RESPONSE 1-LIKE ISOFORM X1"/>
    <property type="match status" value="1"/>
</dbReference>
<dbReference type="GO" id="GO:0003700">
    <property type="term" value="F:DNA-binding transcription factor activity"/>
    <property type="evidence" value="ECO:0007669"/>
    <property type="project" value="InterPro"/>
</dbReference>
<keyword evidence="1" id="KW-0472">Membrane</keyword>
<evidence type="ECO:0000256" key="1">
    <source>
        <dbReference type="SAM" id="Phobius"/>
    </source>
</evidence>
<protein>
    <submittedName>
        <fullName evidence="2">Uncharacterized protein</fullName>
    </submittedName>
</protein>
<proteinExistence type="predicted"/>
<gene>
    <name evidence="2" type="ORF">B296_00033531</name>
</gene>
<comment type="caution">
    <text evidence="2">The sequence shown here is derived from an EMBL/GenBank/DDBJ whole genome shotgun (WGS) entry which is preliminary data.</text>
</comment>
<accession>A0A426YP80</accession>
<keyword evidence="1" id="KW-1133">Transmembrane helix</keyword>
<feature type="transmembrane region" description="Helical" evidence="1">
    <location>
        <begin position="91"/>
        <end position="110"/>
    </location>
</feature>
<sequence length="121" mass="13301">HRPEASIPPEEAHSPSLVLTADPQPRLRWMPDLQEGFVDAVAHLGAPESSYLFAFLLQVFPGSPSSSMTERCGLAKRFLCRFGSLRKFSGFFVALFIPFAAIPVPLLLSYRPLELVVGSLS</sequence>
<reference evidence="2 3" key="1">
    <citation type="journal article" date="2014" name="Agronomy (Basel)">
        <title>A Draft Genome Sequence for Ensete ventricosum, the Drought-Tolerant Tree Against Hunger.</title>
        <authorList>
            <person name="Harrison J."/>
            <person name="Moore K.A."/>
            <person name="Paszkiewicz K."/>
            <person name="Jones T."/>
            <person name="Grant M."/>
            <person name="Ambacheew D."/>
            <person name="Muzemil S."/>
            <person name="Studholme D.J."/>
        </authorList>
    </citation>
    <scope>NUCLEOTIDE SEQUENCE [LARGE SCALE GENOMIC DNA]</scope>
</reference>
<dbReference type="InterPro" id="IPR046955">
    <property type="entry name" value="PHR1-like"/>
</dbReference>
<feature type="non-terminal residue" evidence="2">
    <location>
        <position position="1"/>
    </location>
</feature>
<evidence type="ECO:0000313" key="2">
    <source>
        <dbReference type="EMBL" id="RRT53527.1"/>
    </source>
</evidence>
<organism evidence="2 3">
    <name type="scientific">Ensete ventricosum</name>
    <name type="common">Abyssinian banana</name>
    <name type="synonym">Musa ensete</name>
    <dbReference type="NCBI Taxonomy" id="4639"/>
    <lineage>
        <taxon>Eukaryota</taxon>
        <taxon>Viridiplantae</taxon>
        <taxon>Streptophyta</taxon>
        <taxon>Embryophyta</taxon>
        <taxon>Tracheophyta</taxon>
        <taxon>Spermatophyta</taxon>
        <taxon>Magnoliopsida</taxon>
        <taxon>Liliopsida</taxon>
        <taxon>Zingiberales</taxon>
        <taxon>Musaceae</taxon>
        <taxon>Ensete</taxon>
    </lineage>
</organism>
<name>A0A426YP80_ENSVE</name>
<dbReference type="AlphaFoldDB" id="A0A426YP80"/>